<protein>
    <submittedName>
        <fullName evidence="2">Uncharacterized protein</fullName>
    </submittedName>
</protein>
<evidence type="ECO:0000313" key="2">
    <source>
        <dbReference type="WBParaSite" id="RSKR_0000871150.1"/>
    </source>
</evidence>
<dbReference type="WBParaSite" id="RSKR_0000871150.1">
    <property type="protein sequence ID" value="RSKR_0000871150.1"/>
    <property type="gene ID" value="RSKR_0000871150"/>
</dbReference>
<proteinExistence type="predicted"/>
<sequence length="190" mass="21355">MFFPFIFTLFVAVATTPIPDQDKSTCLISFNPHVHRPPIAHDCPLARDSCVKLFRIGDVSPRYECLSKFSMFGTAFTNLSCTPAKDSATCFRSDSVAYGHTAFNRHFTDPEMGEVLHRAGIDKFCCCSGNECSSSNLQMEDYFIANDVKHEHHQHIPPHQYKEPSSTTKSIKNLTLILLSPIALLFAFIF</sequence>
<organism evidence="1 2">
    <name type="scientific">Rhabditophanes sp. KR3021</name>
    <dbReference type="NCBI Taxonomy" id="114890"/>
    <lineage>
        <taxon>Eukaryota</taxon>
        <taxon>Metazoa</taxon>
        <taxon>Ecdysozoa</taxon>
        <taxon>Nematoda</taxon>
        <taxon>Chromadorea</taxon>
        <taxon>Rhabditida</taxon>
        <taxon>Tylenchina</taxon>
        <taxon>Panagrolaimomorpha</taxon>
        <taxon>Strongyloidoidea</taxon>
        <taxon>Alloionematidae</taxon>
        <taxon>Rhabditophanes</taxon>
    </lineage>
</organism>
<reference evidence="2" key="1">
    <citation type="submission" date="2016-11" db="UniProtKB">
        <authorList>
            <consortium name="WormBaseParasite"/>
        </authorList>
    </citation>
    <scope>IDENTIFICATION</scope>
    <source>
        <strain evidence="2">KR3021</strain>
    </source>
</reference>
<name>A0AC35U9G1_9BILA</name>
<dbReference type="Proteomes" id="UP000095286">
    <property type="component" value="Unplaced"/>
</dbReference>
<accession>A0AC35U9G1</accession>
<evidence type="ECO:0000313" key="1">
    <source>
        <dbReference type="Proteomes" id="UP000095286"/>
    </source>
</evidence>